<organism evidence="1 2">
    <name type="scientific">Chironomus riparius</name>
    <dbReference type="NCBI Taxonomy" id="315576"/>
    <lineage>
        <taxon>Eukaryota</taxon>
        <taxon>Metazoa</taxon>
        <taxon>Ecdysozoa</taxon>
        <taxon>Arthropoda</taxon>
        <taxon>Hexapoda</taxon>
        <taxon>Insecta</taxon>
        <taxon>Pterygota</taxon>
        <taxon>Neoptera</taxon>
        <taxon>Endopterygota</taxon>
        <taxon>Diptera</taxon>
        <taxon>Nematocera</taxon>
        <taxon>Chironomoidea</taxon>
        <taxon>Chironomidae</taxon>
        <taxon>Chironominae</taxon>
        <taxon>Chironomus</taxon>
    </lineage>
</organism>
<proteinExistence type="predicted"/>
<dbReference type="OrthoDB" id="6600770at2759"/>
<sequence>MESCEDFEKSEINGERIEIDFKSSFARSLSDNTDIIEFDKPRQLVAIECSEFSDDKNDVEVNEKYFTNKFLSDNGFNKSDEDKEKQLWSITKKKHQVLNGNCAIDSSNDAEILRLRKECQNLIEENRRLNTGMDTKHDKSSVQNTVLLTKIETLEWQLKQVENSRQMYRAILEEVSRYIEKCHTSFDIWHQQQEQGQIERSKSISFIKKDKLSYNEAFLKINEADGIRTRSSTNLNCSTPYSVKHKSGTFLSDLSYSSFKDFTWRRPKKNSENKIEENLLNLDLTTDQIDIQKLSKEAFRLHRTVQNFLCTHEPLLSQSPHDKINNNETFPQLSDCSSSSPFENELQISFGSTNDSPNSTKSNFENVTLISNSTEVKKNVNFHKSSKRSSATEDESGFSSMSSFHEIGLPVPSDTLVENRFSKSNELQALKRNDLERIKNSKDKHVETDDNSFRVLWV</sequence>
<evidence type="ECO:0000313" key="2">
    <source>
        <dbReference type="Proteomes" id="UP001153620"/>
    </source>
</evidence>
<keyword evidence="2" id="KW-1185">Reference proteome</keyword>
<dbReference type="Proteomes" id="UP001153620">
    <property type="component" value="Chromosome 2"/>
</dbReference>
<accession>A0A9N9RUD1</accession>
<reference evidence="1" key="2">
    <citation type="submission" date="2022-10" db="EMBL/GenBank/DDBJ databases">
        <authorList>
            <consortium name="ENA_rothamsted_submissions"/>
            <consortium name="culmorum"/>
            <person name="King R."/>
        </authorList>
    </citation>
    <scope>NUCLEOTIDE SEQUENCE</scope>
</reference>
<dbReference type="AlphaFoldDB" id="A0A9N9RUD1"/>
<dbReference type="EMBL" id="OU895878">
    <property type="protein sequence ID" value="CAG9803792.1"/>
    <property type="molecule type" value="Genomic_DNA"/>
</dbReference>
<reference evidence="1" key="1">
    <citation type="submission" date="2022-01" db="EMBL/GenBank/DDBJ databases">
        <authorList>
            <person name="King R."/>
        </authorList>
    </citation>
    <scope>NUCLEOTIDE SEQUENCE</scope>
</reference>
<name>A0A9N9RUD1_9DIPT</name>
<evidence type="ECO:0000313" key="1">
    <source>
        <dbReference type="EMBL" id="CAG9803792.1"/>
    </source>
</evidence>
<gene>
    <name evidence="1" type="ORF">CHIRRI_LOCUS6688</name>
</gene>
<protein>
    <submittedName>
        <fullName evidence="1">Uncharacterized protein</fullName>
    </submittedName>
</protein>